<proteinExistence type="predicted"/>
<evidence type="ECO:0000256" key="6">
    <source>
        <dbReference type="ARBA" id="ARBA00029500"/>
    </source>
</evidence>
<dbReference type="InterPro" id="IPR000014">
    <property type="entry name" value="PAS"/>
</dbReference>
<dbReference type="Pfam" id="PF25601">
    <property type="entry name" value="AAA_lid_14"/>
    <property type="match status" value="1"/>
</dbReference>
<dbReference type="NCBIfam" id="TIGR00229">
    <property type="entry name" value="sensory_box"/>
    <property type="match status" value="1"/>
</dbReference>
<dbReference type="SUPFAM" id="SSF46689">
    <property type="entry name" value="Homeodomain-like"/>
    <property type="match status" value="1"/>
</dbReference>
<dbReference type="Pfam" id="PF13426">
    <property type="entry name" value="PAS_9"/>
    <property type="match status" value="1"/>
</dbReference>
<keyword evidence="5" id="KW-0804">Transcription</keyword>
<dbReference type="AlphaFoldDB" id="A0A923SRT0"/>
<dbReference type="GO" id="GO:0005524">
    <property type="term" value="F:ATP binding"/>
    <property type="evidence" value="ECO:0007669"/>
    <property type="project" value="UniProtKB-KW"/>
</dbReference>
<keyword evidence="2" id="KW-0058">Aromatic hydrocarbons catabolism</keyword>
<keyword evidence="4" id="KW-0805">Transcription regulation</keyword>
<dbReference type="CDD" id="cd00130">
    <property type="entry name" value="PAS"/>
    <property type="match status" value="1"/>
</dbReference>
<dbReference type="Pfam" id="PF18024">
    <property type="entry name" value="HTH_50"/>
    <property type="match status" value="1"/>
</dbReference>
<keyword evidence="7" id="KW-0175">Coiled coil</keyword>
<name>A0A923SRT0_9FIRM</name>
<dbReference type="InterPro" id="IPR027417">
    <property type="entry name" value="P-loop_NTPase"/>
</dbReference>
<dbReference type="Gene3D" id="3.40.50.300">
    <property type="entry name" value="P-loop containing nucleotide triphosphate hydrolases"/>
    <property type="match status" value="1"/>
</dbReference>
<organism evidence="10 11">
    <name type="scientific">Zhenpiania hominis</name>
    <dbReference type="NCBI Taxonomy" id="2763644"/>
    <lineage>
        <taxon>Bacteria</taxon>
        <taxon>Bacillati</taxon>
        <taxon>Bacillota</taxon>
        <taxon>Clostridia</taxon>
        <taxon>Peptostreptococcales</taxon>
        <taxon>Anaerovoracaceae</taxon>
        <taxon>Zhenpiania</taxon>
    </lineage>
</organism>
<evidence type="ECO:0000259" key="9">
    <source>
        <dbReference type="PROSITE" id="PS50112"/>
    </source>
</evidence>
<protein>
    <recommendedName>
        <fullName evidence="6">HTH-type transcriptional regulatory protein TyrR</fullName>
    </recommendedName>
</protein>
<evidence type="ECO:0000256" key="4">
    <source>
        <dbReference type="ARBA" id="ARBA00023015"/>
    </source>
</evidence>
<evidence type="ECO:0000256" key="3">
    <source>
        <dbReference type="ARBA" id="ARBA00022840"/>
    </source>
</evidence>
<dbReference type="InterPro" id="IPR002078">
    <property type="entry name" value="Sigma_54_int"/>
</dbReference>
<dbReference type="PROSITE" id="PS00675">
    <property type="entry name" value="SIGMA54_INTERACT_1"/>
    <property type="match status" value="1"/>
</dbReference>
<dbReference type="GO" id="GO:0006355">
    <property type="term" value="P:regulation of DNA-templated transcription"/>
    <property type="evidence" value="ECO:0007669"/>
    <property type="project" value="InterPro"/>
</dbReference>
<reference evidence="10" key="1">
    <citation type="submission" date="2020-08" db="EMBL/GenBank/DDBJ databases">
        <title>Genome public.</title>
        <authorList>
            <person name="Liu C."/>
            <person name="Sun Q."/>
        </authorList>
    </citation>
    <scope>NUCLEOTIDE SEQUENCE</scope>
    <source>
        <strain evidence="10">BX12</strain>
    </source>
</reference>
<dbReference type="SMART" id="SM00382">
    <property type="entry name" value="AAA"/>
    <property type="match status" value="1"/>
</dbReference>
<feature type="coiled-coil region" evidence="7">
    <location>
        <begin position="122"/>
        <end position="166"/>
    </location>
</feature>
<dbReference type="InterPro" id="IPR025944">
    <property type="entry name" value="Sigma_54_int_dom_CS"/>
</dbReference>
<dbReference type="PANTHER" id="PTHR32071:SF57">
    <property type="entry name" value="C4-DICARBOXYLATE TRANSPORT TRANSCRIPTIONAL REGULATORY PROTEIN DCTD"/>
    <property type="match status" value="1"/>
</dbReference>
<evidence type="ECO:0000313" key="10">
    <source>
        <dbReference type="EMBL" id="MBC6681012.1"/>
    </source>
</evidence>
<dbReference type="SUPFAM" id="SSF52540">
    <property type="entry name" value="P-loop containing nucleoside triphosphate hydrolases"/>
    <property type="match status" value="1"/>
</dbReference>
<dbReference type="InterPro" id="IPR003593">
    <property type="entry name" value="AAA+_ATPase"/>
</dbReference>
<evidence type="ECO:0000256" key="5">
    <source>
        <dbReference type="ARBA" id="ARBA00023163"/>
    </source>
</evidence>
<dbReference type="GO" id="GO:0003677">
    <property type="term" value="F:DNA binding"/>
    <property type="evidence" value="ECO:0007669"/>
    <property type="project" value="UniProtKB-KW"/>
</dbReference>
<gene>
    <name evidence="10" type="ORF">H9L42_14405</name>
</gene>
<dbReference type="EMBL" id="JACRYT010000023">
    <property type="protein sequence ID" value="MBC6681012.1"/>
    <property type="molecule type" value="Genomic_DNA"/>
</dbReference>
<dbReference type="Pfam" id="PF00158">
    <property type="entry name" value="Sigma54_activat"/>
    <property type="match status" value="1"/>
</dbReference>
<sequence length="462" mass="52329">MDKTMTFFSDLFRAAYFSGIIMTDDRGNIIYVDEGFETKYGQSPDDLMGKSVFELEKQGVFRPSSAALVLKTGKEVNLIQTIAGTQKVVVSAFPIYGEGRTISSVITFTRNLEEYIKTKELYEEMALKIHRYEKAMDEMKYEAIVIDQFHTKNRDFQQTLKALQRAARYPLNILLLGETGVGKTLLAKKIHKMSDYRDGDFVEINCGALPEALIESELFGYEKGSFTGADDHGKKGIFEIANQGTLFLDEISELPLVSQAKLLKVLEDGEFRRIGGTQARKADCRIIAATNKNLDEEVEKGTFRQDLYYRLNTTMFTLPPLRARREDIIPLCNDFLDKAKERFGLERVLDREVMRILTEYNWPGNVRELENAVFHMAVTSEERVITSTCVPDEILKAIETQAVQEKQVSDLQLALEEFEGDIIRTAFAKYGSSVKVAAALNISQSTAARKIKKYLNEVPAQD</sequence>
<evidence type="ECO:0000256" key="7">
    <source>
        <dbReference type="SAM" id="Coils"/>
    </source>
</evidence>
<dbReference type="CDD" id="cd00009">
    <property type="entry name" value="AAA"/>
    <property type="match status" value="1"/>
</dbReference>
<dbReference type="InterPro" id="IPR058031">
    <property type="entry name" value="AAA_lid_NorR"/>
</dbReference>
<dbReference type="Gene3D" id="1.10.8.60">
    <property type="match status" value="1"/>
</dbReference>
<dbReference type="Gene3D" id="3.30.450.20">
    <property type="entry name" value="PAS domain"/>
    <property type="match status" value="1"/>
</dbReference>
<evidence type="ECO:0000259" key="8">
    <source>
        <dbReference type="PROSITE" id="PS50045"/>
    </source>
</evidence>
<evidence type="ECO:0000256" key="2">
    <source>
        <dbReference type="ARBA" id="ARBA00022797"/>
    </source>
</evidence>
<dbReference type="InterPro" id="IPR009057">
    <property type="entry name" value="Homeodomain-like_sf"/>
</dbReference>
<comment type="caution">
    <text evidence="10">The sequence shown here is derived from an EMBL/GenBank/DDBJ whole genome shotgun (WGS) entry which is preliminary data.</text>
</comment>
<evidence type="ECO:0000256" key="1">
    <source>
        <dbReference type="ARBA" id="ARBA00022741"/>
    </source>
</evidence>
<dbReference type="InterPro" id="IPR025662">
    <property type="entry name" value="Sigma_54_int_dom_ATP-bd_1"/>
</dbReference>
<dbReference type="PROSITE" id="PS50112">
    <property type="entry name" value="PAS"/>
    <property type="match status" value="1"/>
</dbReference>
<keyword evidence="11" id="KW-1185">Reference proteome</keyword>
<dbReference type="PROSITE" id="PS50045">
    <property type="entry name" value="SIGMA54_INTERACT_4"/>
    <property type="match status" value="1"/>
</dbReference>
<evidence type="ECO:0000313" key="11">
    <source>
        <dbReference type="Proteomes" id="UP000602647"/>
    </source>
</evidence>
<keyword evidence="1" id="KW-0547">Nucleotide-binding</keyword>
<feature type="domain" description="PAS" evidence="9">
    <location>
        <begin position="4"/>
        <end position="55"/>
    </location>
</feature>
<dbReference type="FunFam" id="3.40.50.300:FF:000006">
    <property type="entry name" value="DNA-binding transcriptional regulator NtrC"/>
    <property type="match status" value="1"/>
</dbReference>
<accession>A0A923SRT0</accession>
<dbReference type="Gene3D" id="1.10.10.60">
    <property type="entry name" value="Homeodomain-like"/>
    <property type="match status" value="1"/>
</dbReference>
<dbReference type="SUPFAM" id="SSF55785">
    <property type="entry name" value="PYP-like sensor domain (PAS domain)"/>
    <property type="match status" value="1"/>
</dbReference>
<feature type="domain" description="Sigma-54 factor interaction" evidence="8">
    <location>
        <begin position="149"/>
        <end position="378"/>
    </location>
</feature>
<dbReference type="PANTHER" id="PTHR32071">
    <property type="entry name" value="TRANSCRIPTIONAL REGULATORY PROTEIN"/>
    <property type="match status" value="1"/>
</dbReference>
<dbReference type="InterPro" id="IPR030828">
    <property type="entry name" value="HTH_TyrR"/>
</dbReference>
<dbReference type="PROSITE" id="PS00688">
    <property type="entry name" value="SIGMA54_INTERACT_3"/>
    <property type="match status" value="1"/>
</dbReference>
<keyword evidence="3" id="KW-0067">ATP-binding</keyword>
<dbReference type="Proteomes" id="UP000602647">
    <property type="component" value="Unassembled WGS sequence"/>
</dbReference>
<dbReference type="RefSeq" id="WP_187304110.1">
    <property type="nucleotide sequence ID" value="NZ_JACRYT010000023.1"/>
</dbReference>
<dbReference type="InterPro" id="IPR035965">
    <property type="entry name" value="PAS-like_dom_sf"/>
</dbReference>